<dbReference type="RefSeq" id="WP_111326195.1">
    <property type="nucleotide sequence ID" value="NZ_BIFX01000001.1"/>
</dbReference>
<dbReference type="NCBIfam" id="TIGR01764">
    <property type="entry name" value="excise"/>
    <property type="match status" value="1"/>
</dbReference>
<evidence type="ECO:0000313" key="2">
    <source>
        <dbReference type="EMBL" id="PZW19665.1"/>
    </source>
</evidence>
<evidence type="ECO:0000259" key="1">
    <source>
        <dbReference type="Pfam" id="PF12728"/>
    </source>
</evidence>
<protein>
    <submittedName>
        <fullName evidence="2">Excisionase family DNA binding protein</fullName>
    </submittedName>
</protein>
<dbReference type="GO" id="GO:0003677">
    <property type="term" value="F:DNA binding"/>
    <property type="evidence" value="ECO:0007669"/>
    <property type="project" value="InterPro"/>
</dbReference>
<dbReference type="OrthoDB" id="3196704at2"/>
<dbReference type="Proteomes" id="UP000248806">
    <property type="component" value="Unassembled WGS sequence"/>
</dbReference>
<keyword evidence="3" id="KW-1185">Reference proteome</keyword>
<reference evidence="2 3" key="1">
    <citation type="submission" date="2018-06" db="EMBL/GenBank/DDBJ databases">
        <title>Genomic Encyclopedia of Archaeal and Bacterial Type Strains, Phase II (KMG-II): from individual species to whole genera.</title>
        <authorList>
            <person name="Goeker M."/>
        </authorList>
    </citation>
    <scope>NUCLEOTIDE SEQUENCE [LARGE SCALE GENOMIC DNA]</scope>
    <source>
        <strain evidence="2 3">ATCC BAA-1881</strain>
    </source>
</reference>
<dbReference type="InterPro" id="IPR009061">
    <property type="entry name" value="DNA-bd_dom_put_sf"/>
</dbReference>
<gene>
    <name evidence="2" type="ORF">EI42_05974</name>
</gene>
<organism evidence="2 3">
    <name type="scientific">Thermosporothrix hazakensis</name>
    <dbReference type="NCBI Taxonomy" id="644383"/>
    <lineage>
        <taxon>Bacteria</taxon>
        <taxon>Bacillati</taxon>
        <taxon>Chloroflexota</taxon>
        <taxon>Ktedonobacteria</taxon>
        <taxon>Ktedonobacterales</taxon>
        <taxon>Thermosporotrichaceae</taxon>
        <taxon>Thermosporothrix</taxon>
    </lineage>
</organism>
<name>A0A326TVN2_THEHA</name>
<proteinExistence type="predicted"/>
<comment type="caution">
    <text evidence="2">The sequence shown here is derived from an EMBL/GenBank/DDBJ whole genome shotgun (WGS) entry which is preliminary data.</text>
</comment>
<feature type="domain" description="Helix-turn-helix" evidence="1">
    <location>
        <begin position="10"/>
        <end position="62"/>
    </location>
</feature>
<sequence>MKTQNKRWTYTPREVAEQTGLHYTTILRKIRQGTLAATKSHPSPKGHWLIRAESIDDFLNRRGEE</sequence>
<accession>A0A326TVN2</accession>
<dbReference type="SUPFAM" id="SSF46955">
    <property type="entry name" value="Putative DNA-binding domain"/>
    <property type="match status" value="1"/>
</dbReference>
<dbReference type="InterPro" id="IPR041657">
    <property type="entry name" value="HTH_17"/>
</dbReference>
<dbReference type="AlphaFoldDB" id="A0A326TVN2"/>
<dbReference type="Pfam" id="PF12728">
    <property type="entry name" value="HTH_17"/>
    <property type="match status" value="1"/>
</dbReference>
<evidence type="ECO:0000313" key="3">
    <source>
        <dbReference type="Proteomes" id="UP000248806"/>
    </source>
</evidence>
<dbReference type="InterPro" id="IPR010093">
    <property type="entry name" value="SinI_DNA-bd"/>
</dbReference>
<dbReference type="EMBL" id="QKUF01000044">
    <property type="protein sequence ID" value="PZW19665.1"/>
    <property type="molecule type" value="Genomic_DNA"/>
</dbReference>